<dbReference type="InterPro" id="IPR004327">
    <property type="entry name" value="Phstyr_phstse_ac"/>
</dbReference>
<dbReference type="AlphaFoldDB" id="A0A316UNT5"/>
<comment type="function">
    <text evidence="7">PPIases accelerate the folding of proteins. It catalyzes the cis-trans isomerization of proline imidic peptide bonds in oligopeptides.</text>
</comment>
<sequence>MPPPSEATTSALAAQSLPPLTPIDVSRASEVQPPVKRIQTEEDLAAWKGSEAHRQVSLFVARLGEAAVGKETQWPAKRGEQALSGVQAVIALLETLDTWTHEIEPKKTPQRFGNTAFRDWGARLEERSEDLHRSLLSSHPHLHAFVPELTAYLSDSFGSFVRIDYGSGHEVNFLAWLAYLSRLGFFHQSSAASSSTSSSNEPVAPTPVEEQLALRVFPLYLQVVWGLQDRYALEPAGSHGVWGLDDYQFVPYIIGAAQLRLELAYKPSSFSQPSHKPPRRLKAAELLTFLPTSSSRDLSSPPPYPNLFTSSIARIHSLKTGPFFEHSPLLSDIASSVPNWKKVHGGMVKMWDNEVMGKRPVVQHFVFGAVGYTWEGNARATGPEGAKTTKPVAGGVPAMTATMAPTAAPSRSMPPPIMAPWARGGATGMPAASPAPSSSLGPRVAAERVTGEAARTPTGMPPVTKAPWAK</sequence>
<dbReference type="InterPro" id="IPR043170">
    <property type="entry name" value="PTPA_C_lid"/>
</dbReference>
<feature type="compositionally biased region" description="Low complexity" evidence="8">
    <location>
        <begin position="428"/>
        <end position="442"/>
    </location>
</feature>
<dbReference type="GeneID" id="37029672"/>
<dbReference type="GO" id="GO:0003755">
    <property type="term" value="F:peptidyl-prolyl cis-trans isomerase activity"/>
    <property type="evidence" value="ECO:0007669"/>
    <property type="project" value="UniProtKB-KW"/>
</dbReference>
<proteinExistence type="inferred from homology"/>
<dbReference type="GO" id="GO:0008160">
    <property type="term" value="F:protein tyrosine phosphatase activator activity"/>
    <property type="evidence" value="ECO:0007669"/>
    <property type="project" value="TreeGrafter"/>
</dbReference>
<evidence type="ECO:0000256" key="2">
    <source>
        <dbReference type="ARBA" id="ARBA00004496"/>
    </source>
</evidence>
<dbReference type="PANTHER" id="PTHR10012:SF0">
    <property type="entry name" value="SERINE_THREONINE-PROTEIN PHOSPHATASE 2A ACTIVATOR"/>
    <property type="match status" value="1"/>
</dbReference>
<evidence type="ECO:0000256" key="8">
    <source>
        <dbReference type="SAM" id="MobiDB-lite"/>
    </source>
</evidence>
<dbReference type="SUPFAM" id="SSF140984">
    <property type="entry name" value="PTPA-like"/>
    <property type="match status" value="1"/>
</dbReference>
<dbReference type="EMBL" id="KZ819675">
    <property type="protein sequence ID" value="PWN25573.1"/>
    <property type="molecule type" value="Genomic_DNA"/>
</dbReference>
<dbReference type="GO" id="GO:0007052">
    <property type="term" value="P:mitotic spindle organization"/>
    <property type="evidence" value="ECO:0007669"/>
    <property type="project" value="TreeGrafter"/>
</dbReference>
<dbReference type="EC" id="5.2.1.8" evidence="7"/>
<keyword evidence="10" id="KW-1185">Reference proteome</keyword>
<gene>
    <name evidence="9" type="ORF">BDZ90DRAFT_255328</name>
</gene>
<evidence type="ECO:0000256" key="1">
    <source>
        <dbReference type="ARBA" id="ARBA00000971"/>
    </source>
</evidence>
<name>A0A316UNT5_9BASI</name>
<dbReference type="InterPro" id="IPR037218">
    <property type="entry name" value="PTPA_sf"/>
</dbReference>
<dbReference type="GO" id="GO:0000159">
    <property type="term" value="C:protein phosphatase type 2A complex"/>
    <property type="evidence" value="ECO:0007669"/>
    <property type="project" value="TreeGrafter"/>
</dbReference>
<keyword evidence="5 7" id="KW-0697">Rotamase</keyword>
<reference evidence="9 10" key="1">
    <citation type="journal article" date="2018" name="Mol. Biol. Evol.">
        <title>Broad Genomic Sampling Reveals a Smut Pathogenic Ancestry of the Fungal Clade Ustilaginomycotina.</title>
        <authorList>
            <person name="Kijpornyongpan T."/>
            <person name="Mondo S.J."/>
            <person name="Barry K."/>
            <person name="Sandor L."/>
            <person name="Lee J."/>
            <person name="Lipzen A."/>
            <person name="Pangilinan J."/>
            <person name="LaButti K."/>
            <person name="Hainaut M."/>
            <person name="Henrissat B."/>
            <person name="Grigoriev I.V."/>
            <person name="Spatafora J.W."/>
            <person name="Aime M.C."/>
        </authorList>
    </citation>
    <scope>NUCLEOTIDE SEQUENCE [LARGE SCALE GENOMIC DNA]</scope>
    <source>
        <strain evidence="9 10">MCA 5214</strain>
    </source>
</reference>
<dbReference type="GO" id="GO:0005634">
    <property type="term" value="C:nucleus"/>
    <property type="evidence" value="ECO:0007669"/>
    <property type="project" value="TreeGrafter"/>
</dbReference>
<evidence type="ECO:0000313" key="9">
    <source>
        <dbReference type="EMBL" id="PWN25573.1"/>
    </source>
</evidence>
<dbReference type="Gene3D" id="1.20.120.1150">
    <property type="match status" value="1"/>
</dbReference>
<comment type="subcellular location">
    <subcellularLocation>
        <location evidence="2 7">Cytoplasm</location>
    </subcellularLocation>
</comment>
<evidence type="ECO:0000256" key="5">
    <source>
        <dbReference type="ARBA" id="ARBA00023110"/>
    </source>
</evidence>
<comment type="catalytic activity">
    <reaction evidence="1 7">
        <text>[protein]-peptidylproline (omega=180) = [protein]-peptidylproline (omega=0)</text>
        <dbReference type="Rhea" id="RHEA:16237"/>
        <dbReference type="Rhea" id="RHEA-COMP:10747"/>
        <dbReference type="Rhea" id="RHEA-COMP:10748"/>
        <dbReference type="ChEBI" id="CHEBI:83833"/>
        <dbReference type="ChEBI" id="CHEBI:83834"/>
        <dbReference type="EC" id="5.2.1.8"/>
    </reaction>
</comment>
<accession>A0A316UNT5</accession>
<dbReference type="Proteomes" id="UP000245884">
    <property type="component" value="Unassembled WGS sequence"/>
</dbReference>
<dbReference type="STRING" id="1569628.A0A316UNT5"/>
<evidence type="ECO:0000313" key="10">
    <source>
        <dbReference type="Proteomes" id="UP000245884"/>
    </source>
</evidence>
<evidence type="ECO:0000256" key="6">
    <source>
        <dbReference type="ARBA" id="ARBA00023235"/>
    </source>
</evidence>
<dbReference type="RefSeq" id="XP_025360185.1">
    <property type="nucleotide sequence ID" value="XM_025507849.1"/>
</dbReference>
<comment type="similarity">
    <text evidence="3 7">Belongs to the PTPA-type PPIase family.</text>
</comment>
<organism evidence="9 10">
    <name type="scientific">Jaminaea rosea</name>
    <dbReference type="NCBI Taxonomy" id="1569628"/>
    <lineage>
        <taxon>Eukaryota</taxon>
        <taxon>Fungi</taxon>
        <taxon>Dikarya</taxon>
        <taxon>Basidiomycota</taxon>
        <taxon>Ustilaginomycotina</taxon>
        <taxon>Exobasidiomycetes</taxon>
        <taxon>Microstromatales</taxon>
        <taxon>Microstromatales incertae sedis</taxon>
        <taxon>Jaminaea</taxon>
    </lineage>
</organism>
<feature type="region of interest" description="Disordered" evidence="8">
    <location>
        <begin position="426"/>
        <end position="470"/>
    </location>
</feature>
<evidence type="ECO:0000256" key="3">
    <source>
        <dbReference type="ARBA" id="ARBA00011019"/>
    </source>
</evidence>
<dbReference type="CDD" id="cd04087">
    <property type="entry name" value="PTPA"/>
    <property type="match status" value="1"/>
</dbReference>
<dbReference type="Pfam" id="PF03095">
    <property type="entry name" value="PTPA"/>
    <property type="match status" value="1"/>
</dbReference>
<keyword evidence="6 7" id="KW-0413">Isomerase</keyword>
<protein>
    <recommendedName>
        <fullName evidence="7">Serine/threonine-protein phosphatase 2A activator</fullName>
        <ecNumber evidence="7">5.2.1.8</ecNumber>
    </recommendedName>
    <alternativeName>
        <fullName evidence="7">Phosphotyrosyl phosphatase activator</fullName>
    </alternativeName>
</protein>
<dbReference type="OrthoDB" id="16120at2759"/>
<evidence type="ECO:0000256" key="7">
    <source>
        <dbReference type="RuleBase" id="RU361210"/>
    </source>
</evidence>
<keyword evidence="4 7" id="KW-0963">Cytoplasm</keyword>
<dbReference type="GO" id="GO:0005737">
    <property type="term" value="C:cytoplasm"/>
    <property type="evidence" value="ECO:0007669"/>
    <property type="project" value="UniProtKB-SubCell"/>
</dbReference>
<evidence type="ECO:0000256" key="4">
    <source>
        <dbReference type="ARBA" id="ARBA00022490"/>
    </source>
</evidence>
<dbReference type="PANTHER" id="PTHR10012">
    <property type="entry name" value="SERINE/THREONINE-PROTEIN PHOSPHATASE 2A REGULATORY SUBUNIT B"/>
    <property type="match status" value="1"/>
</dbReference>